<dbReference type="PROSITE" id="PS51352">
    <property type="entry name" value="THIOREDOXIN_2"/>
    <property type="match status" value="1"/>
</dbReference>
<dbReference type="PROSITE" id="PS00457">
    <property type="entry name" value="NA_SOLUT_SYMP_2"/>
    <property type="match status" value="1"/>
</dbReference>
<dbReference type="PANTHER" id="PTHR11819:SF150">
    <property type="entry name" value="SODIUM_MYO-INOSITOL COTRANSPORTER"/>
    <property type="match status" value="1"/>
</dbReference>
<dbReference type="AlphaFoldDB" id="A0A818YD45"/>
<name>A0A818YD45_9BILA</name>
<reference evidence="9" key="1">
    <citation type="submission" date="2021-02" db="EMBL/GenBank/DDBJ databases">
        <authorList>
            <person name="Nowell W R."/>
        </authorList>
    </citation>
    <scope>NUCLEOTIDE SEQUENCE</scope>
</reference>
<keyword evidence="5 7" id="KW-0472">Membrane</keyword>
<dbReference type="Proteomes" id="UP000663874">
    <property type="component" value="Unassembled WGS sequence"/>
</dbReference>
<evidence type="ECO:0000256" key="7">
    <source>
        <dbReference type="SAM" id="Phobius"/>
    </source>
</evidence>
<dbReference type="PROSITE" id="PS50283">
    <property type="entry name" value="NA_SOLUT_SYMP_3"/>
    <property type="match status" value="1"/>
</dbReference>
<feature type="transmembrane region" description="Helical" evidence="7">
    <location>
        <begin position="754"/>
        <end position="771"/>
    </location>
</feature>
<dbReference type="Pfam" id="PF00085">
    <property type="entry name" value="Thioredoxin"/>
    <property type="match status" value="1"/>
</dbReference>
<feature type="transmembrane region" description="Helical" evidence="7">
    <location>
        <begin position="315"/>
        <end position="336"/>
    </location>
</feature>
<dbReference type="EMBL" id="CAJOBE010001525">
    <property type="protein sequence ID" value="CAF3751651.1"/>
    <property type="molecule type" value="Genomic_DNA"/>
</dbReference>
<dbReference type="PROSITE" id="PS00194">
    <property type="entry name" value="THIOREDOXIN_1"/>
    <property type="match status" value="1"/>
</dbReference>
<feature type="transmembrane region" description="Helical" evidence="7">
    <location>
        <begin position="532"/>
        <end position="554"/>
    </location>
</feature>
<keyword evidence="4 7" id="KW-1133">Transmembrane helix</keyword>
<feature type="transmembrane region" description="Helical" evidence="7">
    <location>
        <begin position="167"/>
        <end position="188"/>
    </location>
</feature>
<dbReference type="Pfam" id="PF00474">
    <property type="entry name" value="SSF"/>
    <property type="match status" value="1"/>
</dbReference>
<dbReference type="InterPro" id="IPR038377">
    <property type="entry name" value="Na/Glc_symporter_sf"/>
</dbReference>
<proteinExistence type="inferred from homology"/>
<evidence type="ECO:0000313" key="10">
    <source>
        <dbReference type="Proteomes" id="UP000663874"/>
    </source>
</evidence>
<keyword evidence="3 7" id="KW-0812">Transmembrane</keyword>
<evidence type="ECO:0000256" key="1">
    <source>
        <dbReference type="ARBA" id="ARBA00004141"/>
    </source>
</evidence>
<feature type="transmembrane region" description="Helical" evidence="7">
    <location>
        <begin position="490"/>
        <end position="508"/>
    </location>
</feature>
<evidence type="ECO:0000256" key="5">
    <source>
        <dbReference type="ARBA" id="ARBA00023136"/>
    </source>
</evidence>
<dbReference type="PANTHER" id="PTHR11819">
    <property type="entry name" value="SOLUTE CARRIER FAMILY 5"/>
    <property type="match status" value="1"/>
</dbReference>
<feature type="domain" description="Thioredoxin" evidence="8">
    <location>
        <begin position="781"/>
        <end position="896"/>
    </location>
</feature>
<dbReference type="InterPro" id="IPR036249">
    <property type="entry name" value="Thioredoxin-like_sf"/>
</dbReference>
<feature type="region of interest" description="Disordered" evidence="6">
    <location>
        <begin position="1049"/>
        <end position="1091"/>
    </location>
</feature>
<dbReference type="SUPFAM" id="SSF52833">
    <property type="entry name" value="Thioredoxin-like"/>
    <property type="match status" value="1"/>
</dbReference>
<feature type="transmembrane region" description="Helical" evidence="7">
    <location>
        <begin position="461"/>
        <end position="483"/>
    </location>
</feature>
<evidence type="ECO:0000256" key="3">
    <source>
        <dbReference type="ARBA" id="ARBA00022692"/>
    </source>
</evidence>
<feature type="transmembrane region" description="Helical" evidence="7">
    <location>
        <begin position="19"/>
        <end position="37"/>
    </location>
</feature>
<sequence>MSTALDDQQSTNHLNGFDITALVIYFILLVGAGFYSMFKYNRSTVKGYFLANRQMPWFCIGASLFASNIGAEHFIGLASSGAAKGISVGAFELNSIAIMQLLGWIFLPVFIATGVSTLPEYMSRRFGGQRIRIYIACLYLLLYILTKISVNIYAASLFINYAFHWDIYLSVVFVLILTALCTVSGGLASVMYTDTIQAIIMIFGGFVLMILSYKEIGGISNLYRRYLNAMPTVQDDGQYGNITNIWLNQTNLTTSTCGKPTMKSFQMLRSITDSDMPWLGFFLGHTPNTIWYWCSDQMMVQRVLAAQTISHARGGTLLAGYLKILPLFMIIIPGMISRALYPNTVACNQPSVCESICHSKRSCTNIAYPTLILKILPNGFKGIMLAVMLAALISGLTSIFNSASTIFTVDIYPNILSYRRKKIANRELMIVGRLFVILMTMFGIAWIPIVIQMQGSELYIYMQQVIGFLAPPIACIYLLSVLWTRANERGAFAGLMIGFIFGLIRMILEFSQRPPLCGEQDTRFWLIRKVHFMYYALFLFWLTFFTCVIVSLYTEPPTKEQLYRTTFWTRNQKSDVEHIKMKQKINSGASVVSPSLPRTEIPASFPMTHTNINNTVEQLQPEIFLPSSSFGPGTLLISRDGEDDVSSVRINTAQTSIADLENLNIKKKLPIFSKSKISSDSNNQDNVKNGCHILVLLKSCWSWFCGLDDSNDVDNEDELSTINVSYHSLQRKIENGKINEGHDSISQHIRERPIIKWILNGNLICLILSFNMIFNKIYFFSLVILILPNLIVSEPLELTDKTWKDMLCGQWMVEFYAPWCPSCQYFKPIWHDFSKAMISKEIKVAAIDINEYPSLSGRFRISVLPTIYYVRDGVFRQYNGERSLDRLKNYIEFQEWQRTEPVSPYFAPDSFSMSLISSIFDISVLVKDAYTFLQDRYGWPAWLIYVFFTVAVILIGLILGFGVLMIIDYCVTGTVKDDVNIILDDSKDVEDLDDSDSQKLLKPRKQKKTTVSLPTRITSSTPQRTTTIKNRSSPVIEIQDDEALLNEVLAADQDDNDDSEGLNASDIPPGTDDEDQTTTTNVSMRQRRINK</sequence>
<dbReference type="Gene3D" id="3.40.30.10">
    <property type="entry name" value="Glutaredoxin"/>
    <property type="match status" value="1"/>
</dbReference>
<dbReference type="NCBIfam" id="TIGR00813">
    <property type="entry name" value="sss"/>
    <property type="match status" value="1"/>
</dbReference>
<feature type="transmembrane region" description="Helical" evidence="7">
    <location>
        <begin position="430"/>
        <end position="449"/>
    </location>
</feature>
<comment type="subcellular location">
    <subcellularLocation>
        <location evidence="1">Membrane</location>
        <topology evidence="1">Multi-pass membrane protein</topology>
    </subcellularLocation>
</comment>
<organism evidence="9 10">
    <name type="scientific">Rotaria sordida</name>
    <dbReference type="NCBI Taxonomy" id="392033"/>
    <lineage>
        <taxon>Eukaryota</taxon>
        <taxon>Metazoa</taxon>
        <taxon>Spiralia</taxon>
        <taxon>Gnathifera</taxon>
        <taxon>Rotifera</taxon>
        <taxon>Eurotatoria</taxon>
        <taxon>Bdelloidea</taxon>
        <taxon>Philodinida</taxon>
        <taxon>Philodinidae</taxon>
        <taxon>Rotaria</taxon>
    </lineage>
</organism>
<feature type="transmembrane region" description="Helical" evidence="7">
    <location>
        <begin position="57"/>
        <end position="76"/>
    </location>
</feature>
<comment type="similarity">
    <text evidence="2">Belongs to the sodium:solute symporter (SSF) (TC 2.A.21) family.</text>
</comment>
<protein>
    <recommendedName>
        <fullName evidence="8">Thioredoxin domain-containing protein</fullName>
    </recommendedName>
</protein>
<feature type="transmembrane region" description="Helical" evidence="7">
    <location>
        <begin position="131"/>
        <end position="155"/>
    </location>
</feature>
<evidence type="ECO:0000313" key="9">
    <source>
        <dbReference type="EMBL" id="CAF3751651.1"/>
    </source>
</evidence>
<evidence type="ECO:0000256" key="2">
    <source>
        <dbReference type="ARBA" id="ARBA00006434"/>
    </source>
</evidence>
<feature type="transmembrane region" description="Helical" evidence="7">
    <location>
        <begin position="195"/>
        <end position="213"/>
    </location>
</feature>
<dbReference type="InterPro" id="IPR013766">
    <property type="entry name" value="Thioredoxin_domain"/>
</dbReference>
<accession>A0A818YD45</accession>
<dbReference type="GO" id="GO:0005412">
    <property type="term" value="F:D-glucose:sodium symporter activity"/>
    <property type="evidence" value="ECO:0007669"/>
    <property type="project" value="TreeGrafter"/>
</dbReference>
<dbReference type="InterPro" id="IPR017937">
    <property type="entry name" value="Thioredoxin_CS"/>
</dbReference>
<dbReference type="InterPro" id="IPR001734">
    <property type="entry name" value="Na/solute_symporter"/>
</dbReference>
<gene>
    <name evidence="9" type="ORF">FNK824_LOCUS12280</name>
</gene>
<evidence type="ECO:0000256" key="4">
    <source>
        <dbReference type="ARBA" id="ARBA00022989"/>
    </source>
</evidence>
<feature type="transmembrane region" description="Helical" evidence="7">
    <location>
        <begin position="383"/>
        <end position="409"/>
    </location>
</feature>
<evidence type="ECO:0000256" key="6">
    <source>
        <dbReference type="SAM" id="MobiDB-lite"/>
    </source>
</evidence>
<feature type="transmembrane region" description="Helical" evidence="7">
    <location>
        <begin position="276"/>
        <end position="294"/>
    </location>
</feature>
<dbReference type="Gene3D" id="1.20.1730.10">
    <property type="entry name" value="Sodium/glucose cotransporter"/>
    <property type="match status" value="1"/>
</dbReference>
<dbReference type="GO" id="GO:0005886">
    <property type="term" value="C:plasma membrane"/>
    <property type="evidence" value="ECO:0007669"/>
    <property type="project" value="TreeGrafter"/>
</dbReference>
<dbReference type="InterPro" id="IPR018212">
    <property type="entry name" value="Na/solute_symporter_CS"/>
</dbReference>
<feature type="transmembrane region" description="Helical" evidence="7">
    <location>
        <begin position="942"/>
        <end position="967"/>
    </location>
</feature>
<evidence type="ECO:0000259" key="8">
    <source>
        <dbReference type="PROSITE" id="PS51352"/>
    </source>
</evidence>
<comment type="caution">
    <text evidence="9">The sequence shown here is derived from an EMBL/GenBank/DDBJ whole genome shotgun (WGS) entry which is preliminary data.</text>
</comment>
<feature type="transmembrane region" description="Helical" evidence="7">
    <location>
        <begin position="96"/>
        <end position="119"/>
    </location>
</feature>